<dbReference type="InterPro" id="IPR022038">
    <property type="entry name" value="Ig-like_bact"/>
</dbReference>
<dbReference type="Gene3D" id="1.10.1330.10">
    <property type="entry name" value="Dockerin domain"/>
    <property type="match status" value="1"/>
</dbReference>
<dbReference type="Gene3D" id="2.80.10.50">
    <property type="match status" value="2"/>
</dbReference>
<evidence type="ECO:0000313" key="3">
    <source>
        <dbReference type="Proteomes" id="UP000606720"/>
    </source>
</evidence>
<dbReference type="Gene3D" id="2.60.40.10">
    <property type="entry name" value="Immunoglobulins"/>
    <property type="match status" value="1"/>
</dbReference>
<protein>
    <submittedName>
        <fullName evidence="2">RICIN domain-containing protein</fullName>
    </submittedName>
</protein>
<dbReference type="InterPro" id="IPR016134">
    <property type="entry name" value="Dockerin_dom"/>
</dbReference>
<feature type="domain" description="Dockerin" evidence="1">
    <location>
        <begin position="544"/>
        <end position="612"/>
    </location>
</feature>
<dbReference type="RefSeq" id="WP_186866631.1">
    <property type="nucleotide sequence ID" value="NZ_JACOPH010000003.1"/>
</dbReference>
<comment type="caution">
    <text evidence="2">The sequence shown here is derived from an EMBL/GenBank/DDBJ whole genome shotgun (WGS) entry which is preliminary data.</text>
</comment>
<dbReference type="InterPro" id="IPR013783">
    <property type="entry name" value="Ig-like_fold"/>
</dbReference>
<dbReference type="InterPro" id="IPR002105">
    <property type="entry name" value="Dockerin_1_rpt"/>
</dbReference>
<dbReference type="SUPFAM" id="SSF50370">
    <property type="entry name" value="Ricin B-like lectins"/>
    <property type="match status" value="1"/>
</dbReference>
<reference evidence="2" key="1">
    <citation type="submission" date="2020-08" db="EMBL/GenBank/DDBJ databases">
        <title>Genome public.</title>
        <authorList>
            <person name="Liu C."/>
            <person name="Sun Q."/>
        </authorList>
    </citation>
    <scope>NUCLEOTIDE SEQUENCE</scope>
    <source>
        <strain evidence="2">BX1005</strain>
    </source>
</reference>
<dbReference type="InterPro" id="IPR000772">
    <property type="entry name" value="Ricin_B_lectin"/>
</dbReference>
<dbReference type="GO" id="GO:0000272">
    <property type="term" value="P:polysaccharide catabolic process"/>
    <property type="evidence" value="ECO:0007669"/>
    <property type="project" value="InterPro"/>
</dbReference>
<dbReference type="SUPFAM" id="SSF54001">
    <property type="entry name" value="Cysteine proteinases"/>
    <property type="match status" value="1"/>
</dbReference>
<dbReference type="InterPro" id="IPR035992">
    <property type="entry name" value="Ricin_B-like_lectins"/>
</dbReference>
<dbReference type="InterPro" id="IPR018247">
    <property type="entry name" value="EF_Hand_1_Ca_BS"/>
</dbReference>
<dbReference type="Proteomes" id="UP000606720">
    <property type="component" value="Unassembled WGS sequence"/>
</dbReference>
<dbReference type="AlphaFoldDB" id="A0A923LN14"/>
<dbReference type="Pfam" id="PF07523">
    <property type="entry name" value="Big_3"/>
    <property type="match status" value="1"/>
</dbReference>
<accession>A0A923LN14</accession>
<proteinExistence type="predicted"/>
<dbReference type="SMART" id="SM00458">
    <property type="entry name" value="RICIN"/>
    <property type="match status" value="1"/>
</dbReference>
<gene>
    <name evidence="2" type="ORF">H8S17_06185</name>
</gene>
<dbReference type="InterPro" id="IPR036439">
    <property type="entry name" value="Dockerin_dom_sf"/>
</dbReference>
<dbReference type="PROSITE" id="PS00018">
    <property type="entry name" value="EF_HAND_1"/>
    <property type="match status" value="1"/>
</dbReference>
<dbReference type="Pfam" id="PF00404">
    <property type="entry name" value="Dockerin_1"/>
    <property type="match status" value="1"/>
</dbReference>
<dbReference type="CDD" id="cd00161">
    <property type="entry name" value="beta-trefoil_Ricin-like"/>
    <property type="match status" value="1"/>
</dbReference>
<keyword evidence="3" id="KW-1185">Reference proteome</keyword>
<evidence type="ECO:0000259" key="1">
    <source>
        <dbReference type="PROSITE" id="PS51766"/>
    </source>
</evidence>
<organism evidence="2 3">
    <name type="scientific">Roseburia zhanii</name>
    <dbReference type="NCBI Taxonomy" id="2763064"/>
    <lineage>
        <taxon>Bacteria</taxon>
        <taxon>Bacillati</taxon>
        <taxon>Bacillota</taxon>
        <taxon>Clostridia</taxon>
        <taxon>Lachnospirales</taxon>
        <taxon>Lachnospiraceae</taxon>
        <taxon>Roseburia</taxon>
    </lineage>
</organism>
<dbReference type="Pfam" id="PF14200">
    <property type="entry name" value="RicinB_lectin_2"/>
    <property type="match status" value="1"/>
</dbReference>
<dbReference type="GO" id="GO:0004553">
    <property type="term" value="F:hydrolase activity, hydrolyzing O-glycosyl compounds"/>
    <property type="evidence" value="ECO:0007669"/>
    <property type="project" value="InterPro"/>
</dbReference>
<dbReference type="CDD" id="cd14256">
    <property type="entry name" value="Dockerin_I"/>
    <property type="match status" value="1"/>
</dbReference>
<sequence>MKRKRRISCMLKGIVIIMSIIFLLPSTTNIKASQSKSGNFNSGYSLNNGQIDNLLSVAQAQIGRTKGQFGYDEPWCADFVSDCAKIAGLSNIIPFDGFCETLYKKIETAGGERVTNPQKGDLVFYYCSVCPTHWCHVGIMLNSQQSIEENYNGKVSLVNGVYNDGNHTLKSGRITRFFMRPAYSQPTSFTVDTLKNNDTVSGTGYTIAGTFTGASSNKSVRIYVDYGNIATVTPADGRFSYSLDTTKFKNGSHVISVKFLDSSGLDYSNHYNVTFDNHNPIGGVSTLTGGYSKIELSGWAFDYDNLDAKLEIHVYLDGSPVKGLTSNNVNSKITSLYPQVDSSHGFSGEFPVSTVGEHQISVYAINVGDGNNICLYSNPVYVKPSNGINDIPEDTYYIKPYATNNSAIDIYGAYTEDGVNVQLSTLHGRDNQKFQLKNCGDGRYQIIAAHSGKCLATDSKDNGANVIQATINNAINSQKWIFVDAGDGYYNIYNSSSGRCLDLYGGYTSDETNIQLFNANGTNAQKWKLVSTTNSGKTEDTTVSSSYLGDLNYDGKVTSVDLSTVMKATNGTITLSDDDKKRADVNGDGKITKEDVELIQQYIVGLITEFPAENMLMDIVITKAPNKITYYVGEKLSTTGMQVMAVYGNNTRKEITDYEVSLDTSKAGDSEIVVAYMEGDIIKSTSYKITVLENHIHSYTETVTKNATCSSTGSIIYKCSCGSSYTKTIPKTGHVNKEVRNSVTATCGETGYTGDIYCKDCGTKLESGKVIEKLPHDYSRRYFIWYDNWKKCKIKYICSADSSHRKEYDTVVTSVVKKEPTCITKGKTRYFATHIDGDIKRVNRKDVEDIDIDKNNHEGAVELRNVKTATCTENGYTGDTYCLSCGELIEAGTIIAAKGHTWNTGTITQPATCTNEGKKQSACTICGTTKTETIPANGHSKTEIRNQKEATCSETGYTGDIYCKECGTKIETGKTIDKTDHQYMEPSFEWSVDGKSAKAVYTCKTNKNHVIKCDAQVIAEIIEEPTCSTEGTTLYTAVSNEYSDEMEVTDIPIDKTAHTGETVIKNAKKATLQTTGYTGDTYCKDCGEKLSDGEEIAKLSSKQQRIVVDSKFRKTVVKKASALKKKKFVYNLKAKAKGTLTYEVTKGSSKYISVSKKGIVTLRKGCKKGIYKITITAAETANGECRQATKIITFRIK</sequence>
<dbReference type="Gene3D" id="2.60.40.3630">
    <property type="match status" value="1"/>
</dbReference>
<dbReference type="PROSITE" id="PS51766">
    <property type="entry name" value="DOCKERIN"/>
    <property type="match status" value="1"/>
</dbReference>
<dbReference type="PROSITE" id="PS50231">
    <property type="entry name" value="RICIN_B_LECTIN"/>
    <property type="match status" value="1"/>
</dbReference>
<dbReference type="SUPFAM" id="SSF63446">
    <property type="entry name" value="Type I dockerin domain"/>
    <property type="match status" value="1"/>
</dbReference>
<dbReference type="InterPro" id="IPR038765">
    <property type="entry name" value="Papain-like_cys_pep_sf"/>
</dbReference>
<dbReference type="EMBL" id="JACOPH010000003">
    <property type="protein sequence ID" value="MBC5713807.1"/>
    <property type="molecule type" value="Genomic_DNA"/>
</dbReference>
<name>A0A923LN14_9FIRM</name>
<evidence type="ECO:0000313" key="2">
    <source>
        <dbReference type="EMBL" id="MBC5713807.1"/>
    </source>
</evidence>